<proteinExistence type="predicted"/>
<dbReference type="Ensembl" id="ENSSORT00005055979.1">
    <property type="protein sequence ID" value="ENSSORP00005054703.1"/>
    <property type="gene ID" value="ENSSORG00005024484.1"/>
</dbReference>
<dbReference type="Proteomes" id="UP000472271">
    <property type="component" value="Chromosome 22"/>
</dbReference>
<name>A0A673CRY4_9TELE</name>
<dbReference type="InParanoid" id="A0A673CRY4"/>
<protein>
    <recommendedName>
        <fullName evidence="1">Tc1-like transposase DDE domain-containing protein</fullName>
    </recommendedName>
</protein>
<dbReference type="InterPro" id="IPR038717">
    <property type="entry name" value="Tc1-like_DDE_dom"/>
</dbReference>
<accession>A0A673CRY4</accession>
<dbReference type="InterPro" id="IPR036397">
    <property type="entry name" value="RNaseH_sf"/>
</dbReference>
<dbReference type="Pfam" id="PF13358">
    <property type="entry name" value="DDE_3"/>
    <property type="match status" value="1"/>
</dbReference>
<evidence type="ECO:0000313" key="2">
    <source>
        <dbReference type="Ensembl" id="ENSSORP00005054703.1"/>
    </source>
</evidence>
<reference evidence="2" key="1">
    <citation type="submission" date="2019-06" db="EMBL/GenBank/DDBJ databases">
        <authorList>
            <consortium name="Wellcome Sanger Institute Data Sharing"/>
        </authorList>
    </citation>
    <scope>NUCLEOTIDE SEQUENCE [LARGE SCALE GENOMIC DNA]</scope>
</reference>
<evidence type="ECO:0000313" key="3">
    <source>
        <dbReference type="Proteomes" id="UP000472271"/>
    </source>
</evidence>
<reference evidence="2" key="3">
    <citation type="submission" date="2025-09" db="UniProtKB">
        <authorList>
            <consortium name="Ensembl"/>
        </authorList>
    </citation>
    <scope>IDENTIFICATION</scope>
</reference>
<reference evidence="2" key="2">
    <citation type="submission" date="2025-08" db="UniProtKB">
        <authorList>
            <consortium name="Ensembl"/>
        </authorList>
    </citation>
    <scope>IDENTIFICATION</scope>
</reference>
<dbReference type="AlphaFoldDB" id="A0A673CRY4"/>
<dbReference type="Gene3D" id="3.30.420.10">
    <property type="entry name" value="Ribonuclease H-like superfamily/Ribonuclease H"/>
    <property type="match status" value="1"/>
</dbReference>
<evidence type="ECO:0000259" key="1">
    <source>
        <dbReference type="Pfam" id="PF13358"/>
    </source>
</evidence>
<dbReference type="GO" id="GO:0003676">
    <property type="term" value="F:nucleic acid binding"/>
    <property type="evidence" value="ECO:0007669"/>
    <property type="project" value="InterPro"/>
</dbReference>
<organism evidence="2 3">
    <name type="scientific">Sphaeramia orbicularis</name>
    <name type="common">orbiculate cardinalfish</name>
    <dbReference type="NCBI Taxonomy" id="375764"/>
    <lineage>
        <taxon>Eukaryota</taxon>
        <taxon>Metazoa</taxon>
        <taxon>Chordata</taxon>
        <taxon>Craniata</taxon>
        <taxon>Vertebrata</taxon>
        <taxon>Euteleostomi</taxon>
        <taxon>Actinopterygii</taxon>
        <taxon>Neopterygii</taxon>
        <taxon>Teleostei</taxon>
        <taxon>Neoteleostei</taxon>
        <taxon>Acanthomorphata</taxon>
        <taxon>Gobiaria</taxon>
        <taxon>Kurtiformes</taxon>
        <taxon>Apogonoidei</taxon>
        <taxon>Apogonidae</taxon>
        <taxon>Apogoninae</taxon>
        <taxon>Sphaeramia</taxon>
    </lineage>
</organism>
<feature type="domain" description="Tc1-like transposase DDE" evidence="1">
    <location>
        <begin position="9"/>
        <end position="77"/>
    </location>
</feature>
<sequence length="129" mass="15230">RTVMLPYAEEEMPLKWVFQQDNDPKHTSKRAASWFQTNNIKVMAWLAQSPDLNPIENLWGDIKNAVSEAKPRNAEELWKVVKSPVYRCQKLVDSMQHRCEAVLKNRGYTTKYYFSDSQECKIFTFFSVY</sequence>
<keyword evidence="3" id="KW-1185">Reference proteome</keyword>